<dbReference type="AlphaFoldDB" id="A0A5R9DWD4"/>
<comment type="similarity">
    <text evidence="1">Belongs to the leucine-binding protein family.</text>
</comment>
<evidence type="ECO:0000256" key="2">
    <source>
        <dbReference type="ARBA" id="ARBA00022448"/>
    </source>
</evidence>
<comment type="caution">
    <text evidence="6">The sequence shown here is derived from an EMBL/GenBank/DDBJ whole genome shotgun (WGS) entry which is preliminary data.</text>
</comment>
<keyword evidence="2" id="KW-0813">Transport</keyword>
<reference evidence="6 7" key="1">
    <citation type="submission" date="2019-05" db="EMBL/GenBank/DDBJ databases">
        <title>The metagenome of a microbial culture collection derived from dairy environment covers the genomic content of the human microbiome.</title>
        <authorList>
            <person name="Roder T."/>
            <person name="Wuthrich D."/>
            <person name="Sattari Z."/>
            <person name="Von Ah U."/>
            <person name="Bar C."/>
            <person name="Ronchi F."/>
            <person name="Macpherson A.J."/>
            <person name="Ganal-Vonarburg S.C."/>
            <person name="Bruggmann R."/>
            <person name="Vergeres G."/>
        </authorList>
    </citation>
    <scope>NUCLEOTIDE SEQUENCE [LARGE SCALE GENOMIC DNA]</scope>
    <source>
        <strain evidence="6 7">FAM 24227</strain>
    </source>
</reference>
<dbReference type="PANTHER" id="PTHR30483:SF6">
    <property type="entry name" value="PERIPLASMIC BINDING PROTEIN OF ABC TRANSPORTER FOR NATURAL AMINO ACIDS"/>
    <property type="match status" value="1"/>
</dbReference>
<dbReference type="PRINTS" id="PR00337">
    <property type="entry name" value="LEUILEVALBP"/>
</dbReference>
<dbReference type="SUPFAM" id="SSF53822">
    <property type="entry name" value="Periplasmic binding protein-like I"/>
    <property type="match status" value="1"/>
</dbReference>
<dbReference type="InterPro" id="IPR051010">
    <property type="entry name" value="BCAA_transport"/>
</dbReference>
<dbReference type="InterPro" id="IPR000709">
    <property type="entry name" value="Leu_Ile_Val-bd"/>
</dbReference>
<accession>A0A5R9DWD4</accession>
<keyword evidence="3" id="KW-0732">Signal</keyword>
<dbReference type="InterPro" id="IPR028082">
    <property type="entry name" value="Peripla_BP_I"/>
</dbReference>
<evidence type="ECO:0000256" key="4">
    <source>
        <dbReference type="ARBA" id="ARBA00022970"/>
    </source>
</evidence>
<name>A0A5R9DWD4_9LACT</name>
<evidence type="ECO:0000256" key="3">
    <source>
        <dbReference type="ARBA" id="ARBA00022729"/>
    </source>
</evidence>
<gene>
    <name evidence="6" type="ORF">FEZ33_05295</name>
</gene>
<dbReference type="PANTHER" id="PTHR30483">
    <property type="entry name" value="LEUCINE-SPECIFIC-BINDING PROTEIN"/>
    <property type="match status" value="1"/>
</dbReference>
<dbReference type="Proteomes" id="UP000306420">
    <property type="component" value="Unassembled WGS sequence"/>
</dbReference>
<evidence type="ECO:0000256" key="1">
    <source>
        <dbReference type="ARBA" id="ARBA00010062"/>
    </source>
</evidence>
<evidence type="ECO:0000259" key="5">
    <source>
        <dbReference type="Pfam" id="PF13458"/>
    </source>
</evidence>
<dbReference type="RefSeq" id="WP_138404365.1">
    <property type="nucleotide sequence ID" value="NZ_VBSP01000014.1"/>
</dbReference>
<dbReference type="CDD" id="cd06347">
    <property type="entry name" value="PBP1_ABC_LivK_ligand_binding-like"/>
    <property type="match status" value="1"/>
</dbReference>
<organism evidence="6 7">
    <name type="scientific">Ruoffia tabacinasalis</name>
    <dbReference type="NCBI Taxonomy" id="87458"/>
    <lineage>
        <taxon>Bacteria</taxon>
        <taxon>Bacillati</taxon>
        <taxon>Bacillota</taxon>
        <taxon>Bacilli</taxon>
        <taxon>Lactobacillales</taxon>
        <taxon>Aerococcaceae</taxon>
        <taxon>Ruoffia</taxon>
    </lineage>
</organism>
<sequence length="389" mass="41339">MNIKIKQIGKHIITGVTIASALLSPVLTSAQDTVKIGANYELSGDAASYGTQMLEGLELAVEEVNANGGVLDGQEIEIVSYDNQSNVTESASVAQRLVAEGVVGVVGPATTGNTEAQLPIFTEANIPMVSPSATDDDITFDSAGDVLEYFFRVCFNNSYQGSAGATFAAEDLSATNAIVFVDQSSDYSRGLADNFNSEFESRGGTIVNEDSFTAGDTDFSAILTTALTQDFDVIYIPAYYTEAGLIIKQAREMGIEQPIIGPDGFSSEVLLDLAGVENANDIYYTDHFSNESEEESVQNFLSAFEEKYGKEGGTWNALGYDAAMLIIDAIERSGSTDPQAITDAIAETTEFAGVTGTFAIDEDHNPVKPAVMIELQEGEIVSAENVSAE</sequence>
<evidence type="ECO:0000313" key="7">
    <source>
        <dbReference type="Proteomes" id="UP000306420"/>
    </source>
</evidence>
<dbReference type="InterPro" id="IPR028081">
    <property type="entry name" value="Leu-bd"/>
</dbReference>
<dbReference type="OrthoDB" id="9783240at2"/>
<keyword evidence="4" id="KW-0029">Amino-acid transport</keyword>
<proteinExistence type="inferred from homology"/>
<dbReference type="GO" id="GO:0006865">
    <property type="term" value="P:amino acid transport"/>
    <property type="evidence" value="ECO:0007669"/>
    <property type="project" value="UniProtKB-KW"/>
</dbReference>
<dbReference type="EMBL" id="VBSP01000014">
    <property type="protein sequence ID" value="TLQ41568.1"/>
    <property type="molecule type" value="Genomic_DNA"/>
</dbReference>
<dbReference type="Gene3D" id="3.40.50.2300">
    <property type="match status" value="2"/>
</dbReference>
<feature type="domain" description="Leucine-binding protein" evidence="5">
    <location>
        <begin position="33"/>
        <end position="376"/>
    </location>
</feature>
<evidence type="ECO:0000313" key="6">
    <source>
        <dbReference type="EMBL" id="TLQ41568.1"/>
    </source>
</evidence>
<protein>
    <submittedName>
        <fullName evidence="6">ABC transporter substrate-binding protein</fullName>
    </submittedName>
</protein>
<dbReference type="Pfam" id="PF13458">
    <property type="entry name" value="Peripla_BP_6"/>
    <property type="match status" value="1"/>
</dbReference>